<name>A0AAE0P437_9PEZI</name>
<evidence type="ECO:0000256" key="1">
    <source>
        <dbReference type="SAM" id="MobiDB-lite"/>
    </source>
</evidence>
<keyword evidence="2" id="KW-1133">Transmembrane helix</keyword>
<keyword evidence="4" id="KW-1185">Reference proteome</keyword>
<evidence type="ECO:0008006" key="5">
    <source>
        <dbReference type="Google" id="ProtNLM"/>
    </source>
</evidence>
<feature type="region of interest" description="Disordered" evidence="1">
    <location>
        <begin position="112"/>
        <end position="171"/>
    </location>
</feature>
<gene>
    <name evidence="3" type="ORF">B0H63DRAFT_2386</name>
</gene>
<reference evidence="3" key="1">
    <citation type="journal article" date="2023" name="Mol. Phylogenet. Evol.">
        <title>Genome-scale phylogeny and comparative genomics of the fungal order Sordariales.</title>
        <authorList>
            <person name="Hensen N."/>
            <person name="Bonometti L."/>
            <person name="Westerberg I."/>
            <person name="Brannstrom I.O."/>
            <person name="Guillou S."/>
            <person name="Cros-Aarteil S."/>
            <person name="Calhoun S."/>
            <person name="Haridas S."/>
            <person name="Kuo A."/>
            <person name="Mondo S."/>
            <person name="Pangilinan J."/>
            <person name="Riley R."/>
            <person name="LaButti K."/>
            <person name="Andreopoulos B."/>
            <person name="Lipzen A."/>
            <person name="Chen C."/>
            <person name="Yan M."/>
            <person name="Daum C."/>
            <person name="Ng V."/>
            <person name="Clum A."/>
            <person name="Steindorff A."/>
            <person name="Ohm R.A."/>
            <person name="Martin F."/>
            <person name="Silar P."/>
            <person name="Natvig D.O."/>
            <person name="Lalanne C."/>
            <person name="Gautier V."/>
            <person name="Ament-Velasquez S.L."/>
            <person name="Kruys A."/>
            <person name="Hutchinson M.I."/>
            <person name="Powell A.J."/>
            <person name="Barry K."/>
            <person name="Miller A.N."/>
            <person name="Grigoriev I.V."/>
            <person name="Debuchy R."/>
            <person name="Gladieux P."/>
            <person name="Hiltunen Thoren M."/>
            <person name="Johannesson H."/>
        </authorList>
    </citation>
    <scope>NUCLEOTIDE SEQUENCE</scope>
    <source>
        <strain evidence="3">CBS 232.78</strain>
    </source>
</reference>
<feature type="region of interest" description="Disordered" evidence="1">
    <location>
        <begin position="1"/>
        <end position="43"/>
    </location>
</feature>
<dbReference type="EMBL" id="JAULSW010000001">
    <property type="protein sequence ID" value="KAK3392852.1"/>
    <property type="molecule type" value="Genomic_DNA"/>
</dbReference>
<organism evidence="3 4">
    <name type="scientific">Podospora didyma</name>
    <dbReference type="NCBI Taxonomy" id="330526"/>
    <lineage>
        <taxon>Eukaryota</taxon>
        <taxon>Fungi</taxon>
        <taxon>Dikarya</taxon>
        <taxon>Ascomycota</taxon>
        <taxon>Pezizomycotina</taxon>
        <taxon>Sordariomycetes</taxon>
        <taxon>Sordariomycetidae</taxon>
        <taxon>Sordariales</taxon>
        <taxon>Podosporaceae</taxon>
        <taxon>Podospora</taxon>
    </lineage>
</organism>
<feature type="transmembrane region" description="Helical" evidence="2">
    <location>
        <begin position="84"/>
        <end position="110"/>
    </location>
</feature>
<dbReference type="Proteomes" id="UP001285441">
    <property type="component" value="Unassembled WGS sequence"/>
</dbReference>
<feature type="compositionally biased region" description="Pro residues" evidence="1">
    <location>
        <begin position="1"/>
        <end position="12"/>
    </location>
</feature>
<evidence type="ECO:0000313" key="3">
    <source>
        <dbReference type="EMBL" id="KAK3392852.1"/>
    </source>
</evidence>
<keyword evidence="2" id="KW-0812">Transmembrane</keyword>
<evidence type="ECO:0000313" key="4">
    <source>
        <dbReference type="Proteomes" id="UP001285441"/>
    </source>
</evidence>
<dbReference type="AlphaFoldDB" id="A0AAE0P437"/>
<evidence type="ECO:0000256" key="2">
    <source>
        <dbReference type="SAM" id="Phobius"/>
    </source>
</evidence>
<accession>A0AAE0P437</accession>
<sequence>MATQHPPPPPQAYHPDAGHTPQSEYYNDGLIPTDHSYPEVYTSHHTPKPMSAYPASSIPPYPGPGYPPTAYNEKQERPFWKRKATWLVIFVVIVLAVLAGILGAMASGAIKTAGNSSPQTTATATGLGNTNPSSSPSPTSPTGAGTSASSSSSSAGAPTPAPPSSTANPTVATVTNTLDSGLQITVECPAADGLNYTITSQSRGKLTFRRQCGANYPFGDIQGFLPKPNVISMASCLETCGGVKNCVGVMFGDTGDCWLKNSIGVKELAGMTTESGILWQ</sequence>
<protein>
    <recommendedName>
        <fullName evidence="5">Apple domain-containing protein</fullName>
    </recommendedName>
</protein>
<feature type="compositionally biased region" description="Low complexity" evidence="1">
    <location>
        <begin position="120"/>
        <end position="171"/>
    </location>
</feature>
<comment type="caution">
    <text evidence="3">The sequence shown here is derived from an EMBL/GenBank/DDBJ whole genome shotgun (WGS) entry which is preliminary data.</text>
</comment>
<keyword evidence="2" id="KW-0472">Membrane</keyword>
<proteinExistence type="predicted"/>
<reference evidence="3" key="2">
    <citation type="submission" date="2023-06" db="EMBL/GenBank/DDBJ databases">
        <authorList>
            <consortium name="Lawrence Berkeley National Laboratory"/>
            <person name="Haridas S."/>
            <person name="Hensen N."/>
            <person name="Bonometti L."/>
            <person name="Westerberg I."/>
            <person name="Brannstrom I.O."/>
            <person name="Guillou S."/>
            <person name="Cros-Aarteil S."/>
            <person name="Calhoun S."/>
            <person name="Kuo A."/>
            <person name="Mondo S."/>
            <person name="Pangilinan J."/>
            <person name="Riley R."/>
            <person name="LaButti K."/>
            <person name="Andreopoulos B."/>
            <person name="Lipzen A."/>
            <person name="Chen C."/>
            <person name="Yanf M."/>
            <person name="Daum C."/>
            <person name="Ng V."/>
            <person name="Clum A."/>
            <person name="Steindorff A."/>
            <person name="Ohm R."/>
            <person name="Martin F."/>
            <person name="Silar P."/>
            <person name="Natvig D."/>
            <person name="Lalanne C."/>
            <person name="Gautier V."/>
            <person name="Ament-velasquez S.L."/>
            <person name="Kruys A."/>
            <person name="Hutchinson M.I."/>
            <person name="Powell A.J."/>
            <person name="Barry K."/>
            <person name="Miller A.N."/>
            <person name="Grigoriev I.V."/>
            <person name="Debuchy R."/>
            <person name="Gladieux P."/>
            <person name="Thoren M.H."/>
            <person name="Johannesson H."/>
        </authorList>
    </citation>
    <scope>NUCLEOTIDE SEQUENCE</scope>
    <source>
        <strain evidence="3">CBS 232.78</strain>
    </source>
</reference>